<protein>
    <submittedName>
        <fullName evidence="1">NEUTROPHIL-ACTIVATING PROTEIN A, four-helix bundle, METAL TRANSPORT</fullName>
    </submittedName>
</protein>
<name>A0A8S5URR4_9CAUD</name>
<evidence type="ECO:0000313" key="1">
    <source>
        <dbReference type="EMBL" id="DAF97123.1"/>
    </source>
</evidence>
<organism evidence="1">
    <name type="scientific">Siphoviridae sp. cthae16</name>
    <dbReference type="NCBI Taxonomy" id="2825617"/>
    <lineage>
        <taxon>Viruses</taxon>
        <taxon>Duplodnaviria</taxon>
        <taxon>Heunggongvirae</taxon>
        <taxon>Uroviricota</taxon>
        <taxon>Caudoviricetes</taxon>
    </lineage>
</organism>
<accession>A0A8S5URR4</accession>
<dbReference type="InterPro" id="IPR009078">
    <property type="entry name" value="Ferritin-like_SF"/>
</dbReference>
<dbReference type="EMBL" id="BK016126">
    <property type="protein sequence ID" value="DAF97123.1"/>
    <property type="molecule type" value="Genomic_DNA"/>
</dbReference>
<dbReference type="SUPFAM" id="SSF47240">
    <property type="entry name" value="Ferritin-like"/>
    <property type="match status" value="1"/>
</dbReference>
<sequence length="103" mass="12164">MEIIKKLSSMIDDEIEDAEKYAKCALKYKDDDPTLAKTFFDLSTDEMRHMSLLHDEVVGEIEKYRKAKGEPPEAMQAVYDYLHERQIENAQKAKHYQSLYRDM</sequence>
<reference evidence="1" key="1">
    <citation type="journal article" date="2021" name="Proc. Natl. Acad. Sci. U.S.A.">
        <title>A Catalog of Tens of Thousands of Viruses from Human Metagenomes Reveals Hidden Associations with Chronic Diseases.</title>
        <authorList>
            <person name="Tisza M.J."/>
            <person name="Buck C.B."/>
        </authorList>
    </citation>
    <scope>NUCLEOTIDE SEQUENCE</scope>
    <source>
        <strain evidence="1">Cthae16</strain>
    </source>
</reference>
<proteinExistence type="predicted"/>